<reference evidence="2" key="1">
    <citation type="submission" date="2023-07" db="EMBL/GenBank/DDBJ databases">
        <title>A chromosome-level genome assembly of Lolium multiflorum.</title>
        <authorList>
            <person name="Chen Y."/>
            <person name="Copetti D."/>
            <person name="Kolliker R."/>
            <person name="Studer B."/>
        </authorList>
    </citation>
    <scope>NUCLEOTIDE SEQUENCE</scope>
    <source>
        <strain evidence="2">02402/16</strain>
        <tissue evidence="2">Leaf</tissue>
    </source>
</reference>
<dbReference type="SUPFAM" id="SSF56371">
    <property type="entry name" value="Ribosome inactivating proteins (RIP)"/>
    <property type="match status" value="1"/>
</dbReference>
<dbReference type="EMBL" id="JAUUTY010000007">
    <property type="protein sequence ID" value="KAK1609304.1"/>
    <property type="molecule type" value="Genomic_DNA"/>
</dbReference>
<name>A0AAD8VJW2_LOLMU</name>
<evidence type="ECO:0008006" key="4">
    <source>
        <dbReference type="Google" id="ProtNLM"/>
    </source>
</evidence>
<feature type="compositionally biased region" description="Gly residues" evidence="1">
    <location>
        <begin position="24"/>
        <end position="33"/>
    </location>
</feature>
<organism evidence="2 3">
    <name type="scientific">Lolium multiflorum</name>
    <name type="common">Italian ryegrass</name>
    <name type="synonym">Lolium perenne subsp. multiflorum</name>
    <dbReference type="NCBI Taxonomy" id="4521"/>
    <lineage>
        <taxon>Eukaryota</taxon>
        <taxon>Viridiplantae</taxon>
        <taxon>Streptophyta</taxon>
        <taxon>Embryophyta</taxon>
        <taxon>Tracheophyta</taxon>
        <taxon>Spermatophyta</taxon>
        <taxon>Magnoliopsida</taxon>
        <taxon>Liliopsida</taxon>
        <taxon>Poales</taxon>
        <taxon>Poaceae</taxon>
        <taxon>BOP clade</taxon>
        <taxon>Pooideae</taxon>
        <taxon>Poodae</taxon>
        <taxon>Poeae</taxon>
        <taxon>Poeae Chloroplast Group 2 (Poeae type)</taxon>
        <taxon>Loliodinae</taxon>
        <taxon>Loliinae</taxon>
        <taxon>Lolium</taxon>
    </lineage>
</organism>
<accession>A0AAD8VJW2</accession>
<sequence length="400" mass="45578">MGRGKKRAKASTSESSSSGRKSGDGSGGLARGEGGSEQRKEVRALQEAVKLSEARQQSSLLDVKIVRWELKTDSLDTIRMSIHGFKTVLRRRRRLFKRVMSLHVNGTPVTQLNHGPKETYHIVEIILDGHAVFQLLFRQSDGYLVAFRLLKNEKNLLAWEGWFHFSDPDIKLPLFFGERRSVEWACGYLTADKVSICRHTMHSLVTCVMDYKPANCTKKSFGGYDRVILFQTWMVLLGECQRSGVFVEFVELHHDSEQPSPVGIELEDHLHSWGNFCSAVLHIHLALLMRDYGERGWEEELELAESELSQAVLAVTSKGYELINRYIVYRREPDGTETTKINGVLSMPLLLGTEVHHLLHLIKCDSELVQDIHKLMNKHREYWPDADTEPDSEPDSEVPP</sequence>
<dbReference type="Proteomes" id="UP001231189">
    <property type="component" value="Unassembled WGS sequence"/>
</dbReference>
<dbReference type="AlphaFoldDB" id="A0AAD8VJW2"/>
<keyword evidence="3" id="KW-1185">Reference proteome</keyword>
<evidence type="ECO:0000313" key="3">
    <source>
        <dbReference type="Proteomes" id="UP001231189"/>
    </source>
</evidence>
<dbReference type="GO" id="GO:0017148">
    <property type="term" value="P:negative regulation of translation"/>
    <property type="evidence" value="ECO:0007669"/>
    <property type="project" value="InterPro"/>
</dbReference>
<protein>
    <recommendedName>
        <fullName evidence="4">rRNA N-glycosidase</fullName>
    </recommendedName>
</protein>
<feature type="compositionally biased region" description="Low complexity" evidence="1">
    <location>
        <begin position="11"/>
        <end position="20"/>
    </location>
</feature>
<comment type="caution">
    <text evidence="2">The sequence shown here is derived from an EMBL/GenBank/DDBJ whole genome shotgun (WGS) entry which is preliminary data.</text>
</comment>
<dbReference type="GO" id="GO:0030598">
    <property type="term" value="F:rRNA N-glycosylase activity"/>
    <property type="evidence" value="ECO:0007669"/>
    <property type="project" value="InterPro"/>
</dbReference>
<evidence type="ECO:0000256" key="1">
    <source>
        <dbReference type="SAM" id="MobiDB-lite"/>
    </source>
</evidence>
<proteinExistence type="predicted"/>
<feature type="region of interest" description="Disordered" evidence="1">
    <location>
        <begin position="1"/>
        <end position="41"/>
    </location>
</feature>
<gene>
    <name evidence="2" type="ORF">QYE76_032977</name>
</gene>
<evidence type="ECO:0000313" key="2">
    <source>
        <dbReference type="EMBL" id="KAK1609304.1"/>
    </source>
</evidence>
<dbReference type="InterPro" id="IPR036041">
    <property type="entry name" value="Ribosome-inact_prot_sf"/>
</dbReference>